<dbReference type="Gene3D" id="3.30.40.10">
    <property type="entry name" value="Zinc/RING finger domain, C3HC4 (zinc finger)"/>
    <property type="match status" value="1"/>
</dbReference>
<protein>
    <submittedName>
        <fullName evidence="2">Zinc finger FYVE domain-containing protein 16</fullName>
    </submittedName>
</protein>
<dbReference type="EMBL" id="JWIN03000003">
    <property type="protein sequence ID" value="KAB1280984.1"/>
    <property type="molecule type" value="Genomic_DNA"/>
</dbReference>
<dbReference type="AlphaFoldDB" id="A0A5N4ECG3"/>
<proteinExistence type="predicted"/>
<evidence type="ECO:0000256" key="1">
    <source>
        <dbReference type="SAM" id="MobiDB-lite"/>
    </source>
</evidence>
<organism evidence="2 3">
    <name type="scientific">Camelus dromedarius</name>
    <name type="common">Dromedary</name>
    <name type="synonym">Arabian camel</name>
    <dbReference type="NCBI Taxonomy" id="9838"/>
    <lineage>
        <taxon>Eukaryota</taxon>
        <taxon>Metazoa</taxon>
        <taxon>Chordata</taxon>
        <taxon>Craniata</taxon>
        <taxon>Vertebrata</taxon>
        <taxon>Euteleostomi</taxon>
        <taxon>Mammalia</taxon>
        <taxon>Eutheria</taxon>
        <taxon>Laurasiatheria</taxon>
        <taxon>Artiodactyla</taxon>
        <taxon>Tylopoda</taxon>
        <taxon>Camelidae</taxon>
        <taxon>Camelus</taxon>
    </lineage>
</organism>
<reference evidence="2 3" key="1">
    <citation type="journal article" date="2019" name="Mol. Ecol. Resour.">
        <title>Improving Illumina assemblies with Hi-C and long reads: an example with the North African dromedary.</title>
        <authorList>
            <person name="Elbers J.P."/>
            <person name="Rogers M.F."/>
            <person name="Perelman P.L."/>
            <person name="Proskuryakova A.A."/>
            <person name="Serdyukova N.A."/>
            <person name="Johnson W.E."/>
            <person name="Horin P."/>
            <person name="Corander J."/>
            <person name="Murphy D."/>
            <person name="Burger P.A."/>
        </authorList>
    </citation>
    <scope>NUCLEOTIDE SEQUENCE [LARGE SCALE GENOMIC DNA]</scope>
    <source>
        <strain evidence="2">Drom800</strain>
        <tissue evidence="2">Blood</tissue>
    </source>
</reference>
<name>A0A5N4ECG3_CAMDR</name>
<dbReference type="PANTHER" id="PTHR46319:SF1">
    <property type="entry name" value="ZINC FINGER FYVE DOMAIN-CONTAINING PROTEIN 16"/>
    <property type="match status" value="1"/>
</dbReference>
<evidence type="ECO:0000313" key="2">
    <source>
        <dbReference type="EMBL" id="KAB1280984.1"/>
    </source>
</evidence>
<gene>
    <name evidence="2" type="ORF">Cadr_000004349</name>
</gene>
<dbReference type="GO" id="GO:0006622">
    <property type="term" value="P:protein targeting to lysosome"/>
    <property type="evidence" value="ECO:0007669"/>
    <property type="project" value="TreeGrafter"/>
</dbReference>
<dbReference type="Proteomes" id="UP000299084">
    <property type="component" value="Unassembled WGS sequence"/>
</dbReference>
<accession>A0A5N4ECG3</accession>
<dbReference type="InterPro" id="IPR013083">
    <property type="entry name" value="Znf_RING/FYVE/PHD"/>
</dbReference>
<feature type="region of interest" description="Disordered" evidence="1">
    <location>
        <begin position="474"/>
        <end position="493"/>
    </location>
</feature>
<keyword evidence="3" id="KW-1185">Reference proteome</keyword>
<evidence type="ECO:0000313" key="3">
    <source>
        <dbReference type="Proteomes" id="UP000299084"/>
    </source>
</evidence>
<dbReference type="GO" id="GO:0031901">
    <property type="term" value="C:early endosome membrane"/>
    <property type="evidence" value="ECO:0007669"/>
    <property type="project" value="TreeGrafter"/>
</dbReference>
<comment type="caution">
    <text evidence="2">The sequence shown here is derived from an EMBL/GenBank/DDBJ whole genome shotgun (WGS) entry which is preliminary data.</text>
</comment>
<dbReference type="GO" id="GO:0016197">
    <property type="term" value="P:endosomal transport"/>
    <property type="evidence" value="ECO:0007669"/>
    <property type="project" value="TreeGrafter"/>
</dbReference>
<sequence>MDSYFKAAVSDLDKLLDDFEQNPDEQDYLQDAQNAYDSNHYSVSSELASSQLTSVLPKDQQCINCCASSETGCETNEISLNEKTLEGLTSIQNEKNVTGLDLLSSVDSGTSDEIQPLYKGRCSKPVCDLISDMGNLVHVTNSEEDIKKLLPDDFKSSADSLIGLDLSSMSETFCVSSIDHGNVIEEQNDDSELQNREISGTKEFGIKVDTSLLDSCNYDGKENLKDKKISNQLESVVDFNMLSTLTEQSSKMFDAKDNLQHKNQPCELVKADGCLVKEEVDVAVGVATECLKGDSTSSLPCSLPKNGGLCLNDSNLSDENFKLPDLSFQEDRTAAFIKQSAKEDSRNLDLKDNKDVIQDPSSTSHVSSEYMYSSLSCLPVPGSLCGSLIESKVHGDCLPQNDSKDNIQDAMTMHEEIQKNVILSGETLKESDLLKQEKCKNILHQPLIEKMGDRKLDSDQMVIRVESLDYSDNTSSSAAAESQIELSDAPESPDHCEDLTFSSNDIDGQDLDYFNIDEGMKSGAPISDAELDAFLNEQYLQTNSVFCGVCCNRKCKLQYLEKEARVCVVCYETISKAQAFERMMSPTGSTIKSNHSDECATIQPLQETQTPSIPSPTTLPISALKQPSVEGLCSKEQKRVWFADGILPNGEVADTTKLSSGSKRCCEDFSPLLPDMPLMVNTEDHAYSTTMEKTNSEIGDTIRNEMIQSPISQVPSVEKLPTNTGTEELPTSGSFVLDDDVFAETEEASGPTGVLVNSNLPVVSTSDYRLLCGIEKNVCNKISLLPDDEDSLPPLLAVSGEKGSVPVVEEHPSHEQIILLLEGEGPVTFVLNANLLVNVKLVF</sequence>
<dbReference type="PANTHER" id="PTHR46319">
    <property type="entry name" value="ZINC FINGER FYVE DOMAIN-CONTAINING PROTEIN"/>
    <property type="match status" value="1"/>
</dbReference>